<dbReference type="InterPro" id="IPR046537">
    <property type="entry name" value="DUF6602"/>
</dbReference>
<comment type="caution">
    <text evidence="3">The sequence shown here is derived from an EMBL/GenBank/DDBJ whole genome shotgun (WGS) entry which is preliminary data.</text>
</comment>
<keyword evidence="5" id="KW-1185">Reference proteome</keyword>
<protein>
    <recommendedName>
        <fullName evidence="1">DUF6602 domain-containing protein</fullName>
    </recommendedName>
</protein>
<gene>
    <name evidence="2" type="ORF">ND861_19150</name>
    <name evidence="3" type="ORF">ND862_19205</name>
</gene>
<dbReference type="Proteomes" id="UP001208540">
    <property type="component" value="Unassembled WGS sequence"/>
</dbReference>
<dbReference type="CDD" id="cd21173">
    <property type="entry name" value="NucC-like"/>
    <property type="match status" value="1"/>
</dbReference>
<sequence length="332" mass="38648">MNPIQKKFEYEIKKIIDEYQYTSESKHPLYTGKSRESLVSNFLANYLTEEYAISNNCFIIDSYGNISKECDIVIYSKKTTKQNLANVEYIPIESVHYVIEVKSISTSIEIKKSIESARIINSLKKSEASKNTNQVIICYFAYNSKSKVKHSDFRKLIKFSGGFSPLPPIPVICIPNKGYYYFGVDTHPNFGILNYAWSVVEDRFEFNIKMFFIGILNTINKEFQIGYYATEFGRIDMLYYKDIVNGFEVNIDRIEQYNLIQKASENGEHEKCIRLIEENFTKNEMKKILPALILNLVSFKLNSSADFCLNYLIQNFSADTQYIEKIKKIFSR</sequence>
<organism evidence="3 4">
    <name type="scientific">Leptospira soteropolitanensis</name>
    <dbReference type="NCBI Taxonomy" id="2950025"/>
    <lineage>
        <taxon>Bacteria</taxon>
        <taxon>Pseudomonadati</taxon>
        <taxon>Spirochaetota</taxon>
        <taxon>Spirochaetia</taxon>
        <taxon>Leptospirales</taxon>
        <taxon>Leptospiraceae</taxon>
        <taxon>Leptospira</taxon>
    </lineage>
</organism>
<dbReference type="RefSeq" id="WP_265353576.1">
    <property type="nucleotide sequence ID" value="NZ_JAMQPL010000041.1"/>
</dbReference>
<dbReference type="EMBL" id="JAMQPM010000038">
    <property type="protein sequence ID" value="MCW7528482.1"/>
    <property type="molecule type" value="Genomic_DNA"/>
</dbReference>
<evidence type="ECO:0000259" key="1">
    <source>
        <dbReference type="Pfam" id="PF20247"/>
    </source>
</evidence>
<accession>A0AAW5VI35</accession>
<dbReference type="Proteomes" id="UP001208912">
    <property type="component" value="Unassembled WGS sequence"/>
</dbReference>
<evidence type="ECO:0000313" key="5">
    <source>
        <dbReference type="Proteomes" id="UP001208912"/>
    </source>
</evidence>
<feature type="domain" description="DUF6602" evidence="1">
    <location>
        <begin position="23"/>
        <end position="122"/>
    </location>
</feature>
<evidence type="ECO:0000313" key="3">
    <source>
        <dbReference type="EMBL" id="MCW7532353.1"/>
    </source>
</evidence>
<dbReference type="AlphaFoldDB" id="A0AAW5VI35"/>
<evidence type="ECO:0000313" key="2">
    <source>
        <dbReference type="EMBL" id="MCW7528482.1"/>
    </source>
</evidence>
<dbReference type="Pfam" id="PF20247">
    <property type="entry name" value="DUF6602"/>
    <property type="match status" value="1"/>
</dbReference>
<name>A0AAW5VI35_9LEPT</name>
<proteinExistence type="predicted"/>
<evidence type="ECO:0000313" key="4">
    <source>
        <dbReference type="Proteomes" id="UP001208540"/>
    </source>
</evidence>
<reference evidence="3 5" key="1">
    <citation type="submission" date="2022-06" db="EMBL/GenBank/DDBJ databases">
        <title>Leptospira isolates from biofilms formed at urban environments.</title>
        <authorList>
            <person name="Ribeiro P.S."/>
            <person name="Sousa T."/>
            <person name="Carvalho N."/>
            <person name="Aburjaile F."/>
            <person name="Neves F."/>
            <person name="Oliveira D."/>
            <person name="Blanco L."/>
            <person name="Lima J."/>
            <person name="Costa F."/>
            <person name="Brenig B."/>
            <person name="Soares S."/>
            <person name="Ramos R."/>
            <person name="Goes-Neto A."/>
            <person name="Matiuzzi M."/>
            <person name="Azevedo V."/>
            <person name="Ristow P."/>
        </authorList>
    </citation>
    <scope>NUCLEOTIDE SEQUENCE</scope>
    <source>
        <strain evidence="2 5">VSF19</strain>
        <strain evidence="3">VSF20</strain>
    </source>
</reference>
<dbReference type="EMBL" id="JAMQPL010000041">
    <property type="protein sequence ID" value="MCW7532353.1"/>
    <property type="molecule type" value="Genomic_DNA"/>
</dbReference>